<feature type="compositionally biased region" description="Polar residues" evidence="1">
    <location>
        <begin position="103"/>
        <end position="121"/>
    </location>
</feature>
<feature type="region of interest" description="Disordered" evidence="1">
    <location>
        <begin position="101"/>
        <end position="121"/>
    </location>
</feature>
<sequence>MNQTLHQHIIMALNQLILNAGYKMHTVTLCSKLKSQTSLAHNYDGGILGSVPPPIVCQICFSTGHSALACPSRFSQPSAPALMTNSGETNSALWYPDSGASAHMTTSDGQNLGSSTSSGFQ</sequence>
<gene>
    <name evidence="2" type="ORF">CEPIT_LOCUS38732</name>
</gene>
<dbReference type="Proteomes" id="UP001152523">
    <property type="component" value="Unassembled WGS sequence"/>
</dbReference>
<proteinExistence type="predicted"/>
<evidence type="ECO:0000313" key="2">
    <source>
        <dbReference type="EMBL" id="CAH9140927.1"/>
    </source>
</evidence>
<keyword evidence="3" id="KW-1185">Reference proteome</keyword>
<protein>
    <submittedName>
        <fullName evidence="2">Uncharacterized protein</fullName>
    </submittedName>
</protein>
<reference evidence="2" key="1">
    <citation type="submission" date="2022-07" db="EMBL/GenBank/DDBJ databases">
        <authorList>
            <person name="Macas J."/>
            <person name="Novak P."/>
            <person name="Neumann P."/>
        </authorList>
    </citation>
    <scope>NUCLEOTIDE SEQUENCE</scope>
</reference>
<accession>A0AAV0G036</accession>
<evidence type="ECO:0000256" key="1">
    <source>
        <dbReference type="SAM" id="MobiDB-lite"/>
    </source>
</evidence>
<evidence type="ECO:0000313" key="3">
    <source>
        <dbReference type="Proteomes" id="UP001152523"/>
    </source>
</evidence>
<organism evidence="2 3">
    <name type="scientific">Cuscuta epithymum</name>
    <dbReference type="NCBI Taxonomy" id="186058"/>
    <lineage>
        <taxon>Eukaryota</taxon>
        <taxon>Viridiplantae</taxon>
        <taxon>Streptophyta</taxon>
        <taxon>Embryophyta</taxon>
        <taxon>Tracheophyta</taxon>
        <taxon>Spermatophyta</taxon>
        <taxon>Magnoliopsida</taxon>
        <taxon>eudicotyledons</taxon>
        <taxon>Gunneridae</taxon>
        <taxon>Pentapetalae</taxon>
        <taxon>asterids</taxon>
        <taxon>lamiids</taxon>
        <taxon>Solanales</taxon>
        <taxon>Convolvulaceae</taxon>
        <taxon>Cuscuteae</taxon>
        <taxon>Cuscuta</taxon>
        <taxon>Cuscuta subgen. Cuscuta</taxon>
    </lineage>
</organism>
<dbReference type="EMBL" id="CAMAPF010001027">
    <property type="protein sequence ID" value="CAH9140927.1"/>
    <property type="molecule type" value="Genomic_DNA"/>
</dbReference>
<comment type="caution">
    <text evidence="2">The sequence shown here is derived from an EMBL/GenBank/DDBJ whole genome shotgun (WGS) entry which is preliminary data.</text>
</comment>
<dbReference type="AlphaFoldDB" id="A0AAV0G036"/>
<name>A0AAV0G036_9ASTE</name>